<dbReference type="EMBL" id="CP007033">
    <property type="protein sequence ID" value="AHF11479.1"/>
    <property type="molecule type" value="Genomic_DNA"/>
</dbReference>
<protein>
    <submittedName>
        <fullName evidence="1">Uncharacterized protein</fullName>
    </submittedName>
</protein>
<sequence>MNNFRGIKIVFKNSMNGKASMQVLKSCPFTSLILELETKAVLAEIQKVVKKTVGRKKA</sequence>
<dbReference type="Proteomes" id="UP000018934">
    <property type="component" value="Chromosome"/>
</dbReference>
<name>A0ABN4BWK1_DEHRP</name>
<evidence type="ECO:0000313" key="1">
    <source>
        <dbReference type="EMBL" id="AHF11479.1"/>
    </source>
</evidence>
<dbReference type="RefSeq" id="WP_242836959.1">
    <property type="nucleotide sequence ID" value="NZ_CP007033.1"/>
</dbReference>
<evidence type="ECO:0000313" key="2">
    <source>
        <dbReference type="Proteomes" id="UP000018934"/>
    </source>
</evidence>
<gene>
    <name evidence="1" type="ORF">DEHRE_13145</name>
</gene>
<proteinExistence type="predicted"/>
<accession>A0ABN4BWK1</accession>
<organism evidence="1 2">
    <name type="scientific">Dehalobacter restrictus (strain DSM 9455 / PER-K23)</name>
    <dbReference type="NCBI Taxonomy" id="871738"/>
    <lineage>
        <taxon>Bacteria</taxon>
        <taxon>Bacillati</taxon>
        <taxon>Bacillota</taxon>
        <taxon>Clostridia</taxon>
        <taxon>Eubacteriales</taxon>
        <taxon>Desulfitobacteriaceae</taxon>
        <taxon>Dehalobacter</taxon>
    </lineage>
</organism>
<keyword evidence="2" id="KW-1185">Reference proteome</keyword>
<reference evidence="1 2" key="1">
    <citation type="journal article" date="2013" name="Stand. Genomic Sci.">
        <title>Complete genome sequence of Dehalobacter restrictus PER-K23(T.).</title>
        <authorList>
            <person name="Kruse T."/>
            <person name="Maillard J."/>
            <person name="Goodwin L."/>
            <person name="Woyke T."/>
            <person name="Teshima H."/>
            <person name="Bruce D."/>
            <person name="Detter C."/>
            <person name="Tapia R."/>
            <person name="Han C."/>
            <person name="Huntemann M."/>
            <person name="Wei C.L."/>
            <person name="Han J."/>
            <person name="Chen A."/>
            <person name="Kyrpides N."/>
            <person name="Szeto E."/>
            <person name="Markowitz V."/>
            <person name="Ivanova N."/>
            <person name="Pagani I."/>
            <person name="Pati A."/>
            <person name="Pitluck S."/>
            <person name="Nolan M."/>
            <person name="Holliger C."/>
            <person name="Smidt H."/>
        </authorList>
    </citation>
    <scope>NUCLEOTIDE SEQUENCE [LARGE SCALE GENOMIC DNA]</scope>
    <source>
        <strain evidence="2">DSM 9455</strain>
    </source>
</reference>